<feature type="non-terminal residue" evidence="2">
    <location>
        <position position="52"/>
    </location>
</feature>
<feature type="region of interest" description="Disordered" evidence="1">
    <location>
        <begin position="1"/>
        <end position="52"/>
    </location>
</feature>
<organism evidence="2 3">
    <name type="scientific">Rotaria magnacalcarata</name>
    <dbReference type="NCBI Taxonomy" id="392030"/>
    <lineage>
        <taxon>Eukaryota</taxon>
        <taxon>Metazoa</taxon>
        <taxon>Spiralia</taxon>
        <taxon>Gnathifera</taxon>
        <taxon>Rotifera</taxon>
        <taxon>Eurotatoria</taxon>
        <taxon>Bdelloidea</taxon>
        <taxon>Philodinida</taxon>
        <taxon>Philodinidae</taxon>
        <taxon>Rotaria</taxon>
    </lineage>
</organism>
<evidence type="ECO:0000256" key="1">
    <source>
        <dbReference type="SAM" id="MobiDB-lite"/>
    </source>
</evidence>
<feature type="compositionally biased region" description="Pro residues" evidence="1">
    <location>
        <begin position="43"/>
        <end position="52"/>
    </location>
</feature>
<feature type="compositionally biased region" description="Low complexity" evidence="1">
    <location>
        <begin position="21"/>
        <end position="41"/>
    </location>
</feature>
<evidence type="ECO:0000313" key="2">
    <source>
        <dbReference type="EMBL" id="CAF5124485.1"/>
    </source>
</evidence>
<accession>A0A8S3FIL6</accession>
<evidence type="ECO:0000313" key="3">
    <source>
        <dbReference type="Proteomes" id="UP000676336"/>
    </source>
</evidence>
<dbReference type="AlphaFoldDB" id="A0A8S3FIL6"/>
<dbReference type="Proteomes" id="UP000676336">
    <property type="component" value="Unassembled WGS sequence"/>
</dbReference>
<dbReference type="EMBL" id="CAJOBI010262713">
    <property type="protein sequence ID" value="CAF5124485.1"/>
    <property type="molecule type" value="Genomic_DNA"/>
</dbReference>
<protein>
    <submittedName>
        <fullName evidence="2">Uncharacterized protein</fullName>
    </submittedName>
</protein>
<name>A0A8S3FIL6_9BILA</name>
<feature type="non-terminal residue" evidence="2">
    <location>
        <position position="1"/>
    </location>
</feature>
<reference evidence="2" key="1">
    <citation type="submission" date="2021-02" db="EMBL/GenBank/DDBJ databases">
        <authorList>
            <person name="Nowell W R."/>
        </authorList>
    </citation>
    <scope>NUCLEOTIDE SEQUENCE</scope>
</reference>
<comment type="caution">
    <text evidence="2">The sequence shown here is derived from an EMBL/GenBank/DDBJ whole genome shotgun (WGS) entry which is preliminary data.</text>
</comment>
<sequence>AQVNPYSARASLTERIYPSMPTSQAPLQPQQLSPPVSFQQQNMPPPSSNVFV</sequence>
<proteinExistence type="predicted"/>
<gene>
    <name evidence="2" type="ORF">SMN809_LOCUS62688</name>
</gene>